<organism evidence="1">
    <name type="scientific">Arundo donax</name>
    <name type="common">Giant reed</name>
    <name type="synonym">Donax arundinaceus</name>
    <dbReference type="NCBI Taxonomy" id="35708"/>
    <lineage>
        <taxon>Eukaryota</taxon>
        <taxon>Viridiplantae</taxon>
        <taxon>Streptophyta</taxon>
        <taxon>Embryophyta</taxon>
        <taxon>Tracheophyta</taxon>
        <taxon>Spermatophyta</taxon>
        <taxon>Magnoliopsida</taxon>
        <taxon>Liliopsida</taxon>
        <taxon>Poales</taxon>
        <taxon>Poaceae</taxon>
        <taxon>PACMAD clade</taxon>
        <taxon>Arundinoideae</taxon>
        <taxon>Arundineae</taxon>
        <taxon>Arundo</taxon>
    </lineage>
</organism>
<dbReference type="AlphaFoldDB" id="A0A0A9LYH0"/>
<accession>A0A0A9LYH0</accession>
<reference evidence="1" key="2">
    <citation type="journal article" date="2015" name="Data Brief">
        <title>Shoot transcriptome of the giant reed, Arundo donax.</title>
        <authorList>
            <person name="Barrero R.A."/>
            <person name="Guerrero F.D."/>
            <person name="Moolhuijzen P."/>
            <person name="Goolsby J.A."/>
            <person name="Tidwell J."/>
            <person name="Bellgard S.E."/>
            <person name="Bellgard M.I."/>
        </authorList>
    </citation>
    <scope>NUCLEOTIDE SEQUENCE</scope>
    <source>
        <tissue evidence="1">Shoot tissue taken approximately 20 cm above the soil surface</tissue>
    </source>
</reference>
<evidence type="ECO:0000313" key="1">
    <source>
        <dbReference type="EMBL" id="JAD60770.1"/>
    </source>
</evidence>
<name>A0A0A9LYH0_ARUDO</name>
<dbReference type="EMBL" id="GBRH01237125">
    <property type="protein sequence ID" value="JAD60770.1"/>
    <property type="molecule type" value="Transcribed_RNA"/>
</dbReference>
<protein>
    <submittedName>
        <fullName evidence="1">Uncharacterized protein</fullName>
    </submittedName>
</protein>
<sequence length="34" mass="4096">MYTQHWIYENWEGISVSCCVALSWCRSISRWGRS</sequence>
<reference evidence="1" key="1">
    <citation type="submission" date="2014-09" db="EMBL/GenBank/DDBJ databases">
        <authorList>
            <person name="Magalhaes I.L.F."/>
            <person name="Oliveira U."/>
            <person name="Santos F.R."/>
            <person name="Vidigal T.H.D.A."/>
            <person name="Brescovit A.D."/>
            <person name="Santos A.J."/>
        </authorList>
    </citation>
    <scope>NUCLEOTIDE SEQUENCE</scope>
    <source>
        <tissue evidence="1">Shoot tissue taken approximately 20 cm above the soil surface</tissue>
    </source>
</reference>
<proteinExistence type="predicted"/>